<evidence type="ECO:0000256" key="8">
    <source>
        <dbReference type="ARBA" id="ARBA00023224"/>
    </source>
</evidence>
<dbReference type="Gene3D" id="1.20.1070.10">
    <property type="entry name" value="Rhodopsin 7-helix transmembrane proteins"/>
    <property type="match status" value="1"/>
</dbReference>
<feature type="transmembrane region" description="Helical" evidence="9">
    <location>
        <begin position="119"/>
        <end position="146"/>
    </location>
</feature>
<keyword evidence="7" id="KW-0675">Receptor</keyword>
<dbReference type="PANTHER" id="PTHR45695:SF9">
    <property type="entry name" value="LEUCOKININ RECEPTOR"/>
    <property type="match status" value="1"/>
</dbReference>
<dbReference type="InterPro" id="IPR017452">
    <property type="entry name" value="GPCR_Rhodpsn_7TM"/>
</dbReference>
<gene>
    <name evidence="11" type="ORF">ONB1V03_LOCUS10764</name>
</gene>
<evidence type="ECO:0000256" key="6">
    <source>
        <dbReference type="ARBA" id="ARBA00023136"/>
    </source>
</evidence>
<dbReference type="Pfam" id="PF00001">
    <property type="entry name" value="7tm_1"/>
    <property type="match status" value="1"/>
</dbReference>
<dbReference type="PRINTS" id="PR00237">
    <property type="entry name" value="GPCRRHODOPSN"/>
</dbReference>
<dbReference type="OrthoDB" id="10037617at2759"/>
<dbReference type="Proteomes" id="UP000728032">
    <property type="component" value="Unassembled WGS sequence"/>
</dbReference>
<proteinExistence type="inferred from homology"/>
<dbReference type="EMBL" id="OC922347">
    <property type="protein sequence ID" value="CAD7654114.1"/>
    <property type="molecule type" value="Genomic_DNA"/>
</dbReference>
<evidence type="ECO:0000256" key="1">
    <source>
        <dbReference type="ARBA" id="ARBA00004141"/>
    </source>
</evidence>
<protein>
    <recommendedName>
        <fullName evidence="10">G-protein coupled receptors family 1 profile domain-containing protein</fullName>
    </recommendedName>
</protein>
<name>A0A7R9QQ33_9ACAR</name>
<keyword evidence="8" id="KW-0807">Transducer</keyword>
<dbReference type="InterPro" id="IPR000276">
    <property type="entry name" value="GPCR_Rhodpsn"/>
</dbReference>
<feature type="non-terminal residue" evidence="11">
    <location>
        <position position="1"/>
    </location>
</feature>
<keyword evidence="5" id="KW-0297">G-protein coupled receptor</keyword>
<evidence type="ECO:0000259" key="10">
    <source>
        <dbReference type="PROSITE" id="PS50262"/>
    </source>
</evidence>
<accession>A0A7R9QQ33</accession>
<evidence type="ECO:0000256" key="2">
    <source>
        <dbReference type="ARBA" id="ARBA00010663"/>
    </source>
</evidence>
<comment type="similarity">
    <text evidence="2">Belongs to the G-protein coupled receptor 1 family.</text>
</comment>
<evidence type="ECO:0000313" key="11">
    <source>
        <dbReference type="EMBL" id="CAD7654114.1"/>
    </source>
</evidence>
<dbReference type="EMBL" id="CAJPVJ010007522">
    <property type="protein sequence ID" value="CAG2171301.1"/>
    <property type="molecule type" value="Genomic_DNA"/>
</dbReference>
<dbReference type="PANTHER" id="PTHR45695">
    <property type="entry name" value="LEUCOKININ RECEPTOR-RELATED"/>
    <property type="match status" value="1"/>
</dbReference>
<evidence type="ECO:0000256" key="5">
    <source>
        <dbReference type="ARBA" id="ARBA00023040"/>
    </source>
</evidence>
<feature type="transmembrane region" description="Helical" evidence="9">
    <location>
        <begin position="158"/>
        <end position="176"/>
    </location>
</feature>
<dbReference type="PROSITE" id="PS50262">
    <property type="entry name" value="G_PROTEIN_RECEP_F1_2"/>
    <property type="match status" value="1"/>
</dbReference>
<feature type="transmembrane region" description="Helical" evidence="9">
    <location>
        <begin position="69"/>
        <end position="98"/>
    </location>
</feature>
<dbReference type="SUPFAM" id="SSF81321">
    <property type="entry name" value="Family A G protein-coupled receptor-like"/>
    <property type="match status" value="1"/>
</dbReference>
<evidence type="ECO:0000256" key="3">
    <source>
        <dbReference type="ARBA" id="ARBA00022692"/>
    </source>
</evidence>
<evidence type="ECO:0000256" key="9">
    <source>
        <dbReference type="SAM" id="Phobius"/>
    </source>
</evidence>
<keyword evidence="12" id="KW-1185">Reference proteome</keyword>
<dbReference type="GO" id="GO:0004930">
    <property type="term" value="F:G protein-coupled receptor activity"/>
    <property type="evidence" value="ECO:0007669"/>
    <property type="project" value="UniProtKB-KW"/>
</dbReference>
<keyword evidence="4 9" id="KW-1133">Transmembrane helix</keyword>
<keyword evidence="6 9" id="KW-0472">Membrane</keyword>
<comment type="subcellular location">
    <subcellularLocation>
        <location evidence="1">Membrane</location>
        <topology evidence="1">Multi-pass membrane protein</topology>
    </subcellularLocation>
</comment>
<keyword evidence="3 9" id="KW-0812">Transmembrane</keyword>
<dbReference type="GO" id="GO:0005886">
    <property type="term" value="C:plasma membrane"/>
    <property type="evidence" value="ECO:0007669"/>
    <property type="project" value="TreeGrafter"/>
</dbReference>
<feature type="domain" description="G-protein coupled receptors family 1 profile" evidence="10">
    <location>
        <begin position="1"/>
        <end position="177"/>
    </location>
</feature>
<evidence type="ECO:0000256" key="7">
    <source>
        <dbReference type="ARBA" id="ARBA00023170"/>
    </source>
</evidence>
<dbReference type="AlphaFoldDB" id="A0A7R9QQ33"/>
<evidence type="ECO:0000313" key="12">
    <source>
        <dbReference type="Proteomes" id="UP000728032"/>
    </source>
</evidence>
<sequence>YFAIVHPLRSSISWFKSHRTLVICVIWITGTAIGSTQLLISESKPFKYGDQWLYDCREIWVQGSQLGKLYTVIVFCITFILPMIVLCLVYTLMGCTLIRHHLPGNETIQHRFASRRIKVIKMLSTVVVMFAICWLPIQIFGLLVWFYPSWILNAETTLQYYTFVGMYFFCHWISMAH</sequence>
<feature type="transmembrane region" description="Helical" evidence="9">
    <location>
        <begin position="21"/>
        <end position="40"/>
    </location>
</feature>
<organism evidence="11">
    <name type="scientific">Oppiella nova</name>
    <dbReference type="NCBI Taxonomy" id="334625"/>
    <lineage>
        <taxon>Eukaryota</taxon>
        <taxon>Metazoa</taxon>
        <taxon>Ecdysozoa</taxon>
        <taxon>Arthropoda</taxon>
        <taxon>Chelicerata</taxon>
        <taxon>Arachnida</taxon>
        <taxon>Acari</taxon>
        <taxon>Acariformes</taxon>
        <taxon>Sarcoptiformes</taxon>
        <taxon>Oribatida</taxon>
        <taxon>Brachypylina</taxon>
        <taxon>Oppioidea</taxon>
        <taxon>Oppiidae</taxon>
        <taxon>Oppiella</taxon>
    </lineage>
</organism>
<evidence type="ECO:0000256" key="4">
    <source>
        <dbReference type="ARBA" id="ARBA00022989"/>
    </source>
</evidence>
<reference evidence="11" key="1">
    <citation type="submission" date="2020-11" db="EMBL/GenBank/DDBJ databases">
        <authorList>
            <person name="Tran Van P."/>
        </authorList>
    </citation>
    <scope>NUCLEOTIDE SEQUENCE</scope>
</reference>
<feature type="non-terminal residue" evidence="11">
    <location>
        <position position="177"/>
    </location>
</feature>